<dbReference type="AlphaFoldDB" id="A0AB72ZNP6"/>
<reference evidence="2 3" key="1">
    <citation type="submission" date="2012-05" db="EMBL/GenBank/DDBJ databases">
        <title>Genome sequence of Yersinia Pestis PY-08.</title>
        <authorList>
            <person name="Santana-Cruz I."/>
            <person name="Sengamalay N."/>
            <person name="McCracken C."/>
            <person name="Daugherty S.C."/>
            <person name="Maroo A."/>
            <person name="Vara P.G."/>
            <person name="Tallon L.J."/>
            <person name="Sadzewicz L."/>
            <person name="Vinetz J.M."/>
            <person name="Cespedes Zambrano M.J."/>
            <person name="Fraser-Liggett C.M."/>
            <person name="Tettelin H."/>
        </authorList>
    </citation>
    <scope>NUCLEOTIDE SEQUENCE [LARGE SCALE GENOMIC DNA]</scope>
    <source>
        <strain evidence="2 3">PY-08</strain>
    </source>
</reference>
<dbReference type="Gene3D" id="3.90.55.10">
    <property type="entry name" value="Dimethylsulfoxide Reductase, domain 3"/>
    <property type="match status" value="1"/>
</dbReference>
<evidence type="ECO:0000313" key="3">
    <source>
        <dbReference type="Proteomes" id="UP000003231"/>
    </source>
</evidence>
<sequence>MSIIRYPQLAHWGAYTAVFEDGKLIRCEPFADDPDPSPLLNSIVPMVYSDKRIRKPAIRRSWLKRRGER</sequence>
<dbReference type="GO" id="GO:0050626">
    <property type="term" value="F:trimethylamine-N-oxide reductase (cytochrome c) activity"/>
    <property type="evidence" value="ECO:0007669"/>
    <property type="project" value="UniProtKB-EC"/>
</dbReference>
<dbReference type="RefSeq" id="WP_002382148.1">
    <property type="nucleotide sequence ID" value="NZ_AKRT01000089.1"/>
</dbReference>
<dbReference type="SUPFAM" id="SSF53706">
    <property type="entry name" value="Formate dehydrogenase/DMSO reductase, domains 1-3"/>
    <property type="match status" value="1"/>
</dbReference>
<gene>
    <name evidence="2" type="primary">dorA</name>
    <name evidence="2" type="ORF">YPPY08_0599</name>
</gene>
<evidence type="ECO:0000313" key="2">
    <source>
        <dbReference type="EMBL" id="EIR24271.1"/>
    </source>
</evidence>
<dbReference type="Pfam" id="PF18364">
    <property type="entry name" value="Molybdopterin_N"/>
    <property type="match status" value="1"/>
</dbReference>
<name>A0AB72ZNP6_YERPE</name>
<comment type="caution">
    <text evidence="2">The sequence shown here is derived from an EMBL/GenBank/DDBJ whole genome shotgun (WGS) entry which is preliminary data.</text>
</comment>
<feature type="domain" description="Molybdopterin oxidoreductase N-terminal" evidence="1">
    <location>
        <begin position="9"/>
        <end position="48"/>
    </location>
</feature>
<keyword evidence="2" id="KW-0560">Oxidoreductase</keyword>
<protein>
    <submittedName>
        <fullName evidence="2">Dimethyl sulfoxide/trimethylamine N-oxide reductase</fullName>
        <ecNumber evidence="2">1.7.2.3</ecNumber>
    </submittedName>
</protein>
<accession>A0AB72ZNP6</accession>
<dbReference type="EC" id="1.7.2.3" evidence="2"/>
<dbReference type="InterPro" id="IPR041460">
    <property type="entry name" value="Molybdopterin_N"/>
</dbReference>
<dbReference type="Proteomes" id="UP000003231">
    <property type="component" value="Unassembled WGS sequence"/>
</dbReference>
<organism evidence="2 3">
    <name type="scientific">Yersinia pestis PY-08</name>
    <dbReference type="NCBI Taxonomy" id="992134"/>
    <lineage>
        <taxon>Bacteria</taxon>
        <taxon>Pseudomonadati</taxon>
        <taxon>Pseudomonadota</taxon>
        <taxon>Gammaproteobacteria</taxon>
        <taxon>Enterobacterales</taxon>
        <taxon>Yersiniaceae</taxon>
        <taxon>Yersinia</taxon>
    </lineage>
</organism>
<proteinExistence type="predicted"/>
<dbReference type="EMBL" id="AKRT01000089">
    <property type="protein sequence ID" value="EIR24271.1"/>
    <property type="molecule type" value="Genomic_DNA"/>
</dbReference>
<evidence type="ECO:0000259" key="1">
    <source>
        <dbReference type="Pfam" id="PF18364"/>
    </source>
</evidence>
<feature type="non-terminal residue" evidence="2">
    <location>
        <position position="69"/>
    </location>
</feature>